<dbReference type="SUPFAM" id="SSF52096">
    <property type="entry name" value="ClpP/crotonase"/>
    <property type="match status" value="1"/>
</dbReference>
<accession>A0ABQ5MKV4</accession>
<dbReference type="InterPro" id="IPR036034">
    <property type="entry name" value="PDZ_sf"/>
</dbReference>
<dbReference type="Gene3D" id="2.30.42.10">
    <property type="match status" value="1"/>
</dbReference>
<dbReference type="Proteomes" id="UP001143543">
    <property type="component" value="Unassembled WGS sequence"/>
</dbReference>
<dbReference type="Pfam" id="PF18294">
    <property type="entry name" value="Pept_S41_N"/>
    <property type="match status" value="1"/>
</dbReference>
<dbReference type="PANTHER" id="PTHR32060">
    <property type="entry name" value="TAIL-SPECIFIC PROTEASE"/>
    <property type="match status" value="1"/>
</dbReference>
<dbReference type="Gene3D" id="3.30.750.170">
    <property type="match status" value="1"/>
</dbReference>
<keyword evidence="4" id="KW-1185">Reference proteome</keyword>
<evidence type="ECO:0000259" key="2">
    <source>
        <dbReference type="Pfam" id="PF18294"/>
    </source>
</evidence>
<feature type="domain" description="Peptidase S41 N-terminal" evidence="2">
    <location>
        <begin position="39"/>
        <end position="108"/>
    </location>
</feature>
<dbReference type="InterPro" id="IPR005151">
    <property type="entry name" value="Tail-specific_protease"/>
</dbReference>
<evidence type="ECO:0000313" key="3">
    <source>
        <dbReference type="EMBL" id="GLB50035.1"/>
    </source>
</evidence>
<dbReference type="PROSITE" id="PS51257">
    <property type="entry name" value="PROKAR_LIPOPROTEIN"/>
    <property type="match status" value="1"/>
</dbReference>
<proteinExistence type="predicted"/>
<feature type="domain" description="Tail specific protease" evidence="1">
    <location>
        <begin position="244"/>
        <end position="385"/>
    </location>
</feature>
<dbReference type="CDD" id="cd07561">
    <property type="entry name" value="Peptidase_S41_CPP_like"/>
    <property type="match status" value="1"/>
</dbReference>
<sequence>MVKIFNMRQFFFSILGISFLFVSCNDRDDNIQTYTSSASVEDFIWKGLNFWYFWQAEVEDLDDNRFASSQEYSNFITSFASPDMLFYNLCNQHTAIYDDANTIDRFSYITDDYTSLVNSLSGSYTTNGVEFGLAQFSDSNDIYGFVKYIMTNSNASTKNIHRGDIFTGVNGIQLTLDNYNDLLYGNTSYTLNMASIVNASLVTDFHPQRAAISENGVTVDLTKESYTENPVFKVATFSNAGHTIGYLMYNGFTADFNTELNNAFAQLKGANVTDLVIDFRYNGGGSVNTSRILSSLITGQFTGDLYIKQRWNDKIQSQLSDAELSDYFTNTNSDGASLNSLQLSEVYVLTTYQTASASELVINALDPYITVHQIGASTRGKNEFSITLVDDPGNSYIYSDNRINYINTNNSWGMQPLVGRNANAAGFYDYADTGFIPDTQMAEDLTNMGILGNETEPFLAEAIAQITGSARKAYQPIKISLKEFANSKSYIKPFNNMYVEKTPDIHISDISFPND</sequence>
<comment type="caution">
    <text evidence="3">The sequence shown here is derived from an EMBL/GenBank/DDBJ whole genome shotgun (WGS) entry which is preliminary data.</text>
</comment>
<gene>
    <name evidence="3" type="ORF">Y10_24030</name>
</gene>
<reference evidence="3" key="1">
    <citation type="submission" date="2022-07" db="EMBL/GenBank/DDBJ databases">
        <title>Taxonomy of Novel Oxalotrophic and Methylotrophic Bacteria.</title>
        <authorList>
            <person name="Sahin N."/>
            <person name="Tani A."/>
        </authorList>
    </citation>
    <scope>NUCLEOTIDE SEQUENCE</scope>
    <source>
        <strain evidence="3">Y10</strain>
    </source>
</reference>
<protein>
    <recommendedName>
        <fullName evidence="5">Carboxyl-terminal protease</fullName>
    </recommendedName>
</protein>
<evidence type="ECO:0008006" key="5">
    <source>
        <dbReference type="Google" id="ProtNLM"/>
    </source>
</evidence>
<dbReference type="EMBL" id="BRVO01000002">
    <property type="protein sequence ID" value="GLB50035.1"/>
    <property type="molecule type" value="Genomic_DNA"/>
</dbReference>
<dbReference type="PANTHER" id="PTHR32060:SF30">
    <property type="entry name" value="CARBOXY-TERMINAL PROCESSING PROTEASE CTPA"/>
    <property type="match status" value="1"/>
</dbReference>
<evidence type="ECO:0000259" key="1">
    <source>
        <dbReference type="Pfam" id="PF03572"/>
    </source>
</evidence>
<name>A0ABQ5MKV4_9FLAO</name>
<dbReference type="Gene3D" id="3.90.226.10">
    <property type="entry name" value="2-enoyl-CoA Hydratase, Chain A, domain 1"/>
    <property type="match status" value="1"/>
</dbReference>
<organism evidence="3 4">
    <name type="scientific">Neptunitalea lumnitzerae</name>
    <dbReference type="NCBI Taxonomy" id="2965509"/>
    <lineage>
        <taxon>Bacteria</taxon>
        <taxon>Pseudomonadati</taxon>
        <taxon>Bacteroidota</taxon>
        <taxon>Flavobacteriia</taxon>
        <taxon>Flavobacteriales</taxon>
        <taxon>Flavobacteriaceae</taxon>
        <taxon>Neptunitalea</taxon>
    </lineage>
</organism>
<dbReference type="InterPro" id="IPR041613">
    <property type="entry name" value="Pept_S41_N"/>
</dbReference>
<dbReference type="Pfam" id="PF03572">
    <property type="entry name" value="Peptidase_S41"/>
    <property type="match status" value="1"/>
</dbReference>
<dbReference type="InterPro" id="IPR029045">
    <property type="entry name" value="ClpP/crotonase-like_dom_sf"/>
</dbReference>
<evidence type="ECO:0000313" key="4">
    <source>
        <dbReference type="Proteomes" id="UP001143543"/>
    </source>
</evidence>